<reference evidence="4" key="1">
    <citation type="submission" date="2016-06" db="EMBL/GenBank/DDBJ databases">
        <authorList>
            <person name="Varghese N."/>
            <person name="Submissions Spin"/>
        </authorList>
    </citation>
    <scope>NUCLEOTIDE SEQUENCE [LARGE SCALE GENOMIC DNA]</scope>
    <source>
        <strain evidence="4">DSM 44100</strain>
    </source>
</reference>
<dbReference type="GO" id="GO:0008168">
    <property type="term" value="F:methyltransferase activity"/>
    <property type="evidence" value="ECO:0007669"/>
    <property type="project" value="UniProtKB-KW"/>
</dbReference>
<organism evidence="3 4">
    <name type="scientific">Micromonospora matsumotoense</name>
    <dbReference type="NCBI Taxonomy" id="121616"/>
    <lineage>
        <taxon>Bacteria</taxon>
        <taxon>Bacillati</taxon>
        <taxon>Actinomycetota</taxon>
        <taxon>Actinomycetes</taxon>
        <taxon>Micromonosporales</taxon>
        <taxon>Micromonosporaceae</taxon>
        <taxon>Micromonospora</taxon>
    </lineage>
</organism>
<dbReference type="Proteomes" id="UP000198797">
    <property type="component" value="Unassembled WGS sequence"/>
</dbReference>
<protein>
    <submittedName>
        <fullName evidence="3">Methyltransferase domain-containing protein</fullName>
    </submittedName>
</protein>
<dbReference type="AlphaFoldDB" id="A0A1C4X000"/>
<feature type="region of interest" description="Disordered" evidence="1">
    <location>
        <begin position="40"/>
        <end position="69"/>
    </location>
</feature>
<feature type="domain" description="Methyltransferase" evidence="2">
    <location>
        <begin position="97"/>
        <end position="193"/>
    </location>
</feature>
<dbReference type="STRING" id="121616.GA0070216_10441"/>
<proteinExistence type="predicted"/>
<evidence type="ECO:0000313" key="4">
    <source>
        <dbReference type="Proteomes" id="UP000198797"/>
    </source>
</evidence>
<keyword evidence="3" id="KW-0489">Methyltransferase</keyword>
<dbReference type="InterPro" id="IPR029063">
    <property type="entry name" value="SAM-dependent_MTases_sf"/>
</dbReference>
<name>A0A1C4X000_9ACTN</name>
<dbReference type="GO" id="GO:0032259">
    <property type="term" value="P:methylation"/>
    <property type="evidence" value="ECO:0007669"/>
    <property type="project" value="UniProtKB-KW"/>
</dbReference>
<feature type="compositionally biased region" description="Gly residues" evidence="1">
    <location>
        <begin position="56"/>
        <end position="69"/>
    </location>
</feature>
<keyword evidence="4" id="KW-1185">Reference proteome</keyword>
<dbReference type="EMBL" id="FMCU01000004">
    <property type="protein sequence ID" value="SCF01724.1"/>
    <property type="molecule type" value="Genomic_DNA"/>
</dbReference>
<gene>
    <name evidence="3" type="ORF">GA0070216_10441</name>
</gene>
<keyword evidence="3" id="KW-0808">Transferase</keyword>
<evidence type="ECO:0000259" key="2">
    <source>
        <dbReference type="Pfam" id="PF13649"/>
    </source>
</evidence>
<dbReference type="RefSeq" id="WP_245722408.1">
    <property type="nucleotide sequence ID" value="NZ_FMCU01000004.1"/>
</dbReference>
<accession>A0A1C4X000</accession>
<evidence type="ECO:0000256" key="1">
    <source>
        <dbReference type="SAM" id="MobiDB-lite"/>
    </source>
</evidence>
<evidence type="ECO:0000313" key="3">
    <source>
        <dbReference type="EMBL" id="SCF01724.1"/>
    </source>
</evidence>
<sequence>MTAYATDPFADWLRLREPADADARSGELVDLLRARLTGTGTAAGAGGSGMPTTAAGGPGTATGGAAGLSPAGEGGPGMLVAGAGSVTPLRGDRPWVVHDLGSGTGSMLRWLAPLLPGPQRWVLHDRDPGLLVRAGAAVPVAADGSPVEVTTRQGDLTRLTAADLADADLVTASALLDMFSAEEITRVVTACAGVGCPSLFVLSVVGRVVFDPADPLDAEIAAAFDAHQRRTVDGRDLLGPDAAAATVAEFGRHGMPVTVRPSPWRLGPDRAALLVEWFDGWCDAAVAQRPELADRTAAYARWRRAEARAGRLTVTVGHDDLLAGVE</sequence>
<dbReference type="Gene3D" id="3.40.50.150">
    <property type="entry name" value="Vaccinia Virus protein VP39"/>
    <property type="match status" value="1"/>
</dbReference>
<dbReference type="Pfam" id="PF13649">
    <property type="entry name" value="Methyltransf_25"/>
    <property type="match status" value="1"/>
</dbReference>
<dbReference type="InterPro" id="IPR041698">
    <property type="entry name" value="Methyltransf_25"/>
</dbReference>
<dbReference type="SUPFAM" id="SSF53335">
    <property type="entry name" value="S-adenosyl-L-methionine-dependent methyltransferases"/>
    <property type="match status" value="1"/>
</dbReference>